<evidence type="ECO:0000259" key="2">
    <source>
        <dbReference type="Pfam" id="PF24738"/>
    </source>
</evidence>
<protein>
    <recommendedName>
        <fullName evidence="2">DUF7689 domain-containing protein</fullName>
    </recommendedName>
</protein>
<dbReference type="AlphaFoldDB" id="A0A1G7DI65"/>
<dbReference type="Proteomes" id="UP000198517">
    <property type="component" value="Unassembled WGS sequence"/>
</dbReference>
<dbReference type="EMBL" id="FNAS01000011">
    <property type="protein sequence ID" value="SDE51201.1"/>
    <property type="molecule type" value="Genomic_DNA"/>
</dbReference>
<dbReference type="Pfam" id="PF24738">
    <property type="entry name" value="DUF7689"/>
    <property type="match status" value="1"/>
</dbReference>
<evidence type="ECO:0000313" key="4">
    <source>
        <dbReference type="Proteomes" id="UP000198517"/>
    </source>
</evidence>
<reference evidence="3 4" key="1">
    <citation type="submission" date="2016-10" db="EMBL/GenBank/DDBJ databases">
        <authorList>
            <person name="de Groot N.N."/>
        </authorList>
    </citation>
    <scope>NUCLEOTIDE SEQUENCE [LARGE SCALE GENOMIC DNA]</scope>
    <source>
        <strain evidence="3 4">DSM 24015</strain>
    </source>
</reference>
<feature type="chain" id="PRO_5011769740" description="DUF7689 domain-containing protein" evidence="1">
    <location>
        <begin position="23"/>
        <end position="356"/>
    </location>
</feature>
<keyword evidence="4" id="KW-1185">Reference proteome</keyword>
<name>A0A1G7DI65_9FLAO</name>
<gene>
    <name evidence="3" type="ORF">SAMN05421544_11132</name>
</gene>
<evidence type="ECO:0000256" key="1">
    <source>
        <dbReference type="SAM" id="SignalP"/>
    </source>
</evidence>
<organism evidence="3 4">
    <name type="scientific">Riemerella columbipharyngis</name>
    <dbReference type="NCBI Taxonomy" id="1071918"/>
    <lineage>
        <taxon>Bacteria</taxon>
        <taxon>Pseudomonadati</taxon>
        <taxon>Bacteroidota</taxon>
        <taxon>Flavobacteriia</taxon>
        <taxon>Flavobacteriales</taxon>
        <taxon>Weeksellaceae</taxon>
        <taxon>Riemerella</taxon>
    </lineage>
</organism>
<dbReference type="OrthoDB" id="5683213at2"/>
<dbReference type="InterPro" id="IPR056106">
    <property type="entry name" value="DUF7689"/>
</dbReference>
<sequence length="356" mass="41417">MKRNHLVMMLLTVLFLFNCCNSRENVTINQQEKQLRSFYEGRNKPLLGKTNSQTDPDPYPHCDNIPTFSRPLDKNEIFFYTSFFPKLDTSISRITSISTQCYNCVSWTLGITNEWLWPDGGFLLPSEKSTKLEYFDEFYKKLGYTKTTDIKDADVEAWGIDNGVDPLYMTHASVRYTPDRTVWESKLGALQRLTHKADDLESDTYGKVRAYYKKSSDVNIKELVKGQQTPKFSPTHTQYDALLRRLLPMSDEDIDRFNNLYFDWKSEWFTGKYGLSSNPADRRLTPSYQKLKNLGEDIIPLVVGRMLLYNDEFFALQLYNDLQKNPNLKISNNHNVLEGEKSKANRTVALYLKSIE</sequence>
<keyword evidence="1" id="KW-0732">Signal</keyword>
<accession>A0A1G7DI65</accession>
<feature type="domain" description="DUF7689" evidence="2">
    <location>
        <begin position="93"/>
        <end position="213"/>
    </location>
</feature>
<evidence type="ECO:0000313" key="3">
    <source>
        <dbReference type="EMBL" id="SDE51201.1"/>
    </source>
</evidence>
<proteinExistence type="predicted"/>
<feature type="signal peptide" evidence="1">
    <location>
        <begin position="1"/>
        <end position="22"/>
    </location>
</feature>
<dbReference type="RefSeq" id="WP_092736913.1">
    <property type="nucleotide sequence ID" value="NZ_FNAS01000011.1"/>
</dbReference>